<proteinExistence type="predicted"/>
<evidence type="ECO:0000256" key="1">
    <source>
        <dbReference type="SAM" id="SignalP"/>
    </source>
</evidence>
<evidence type="ECO:0000313" key="3">
    <source>
        <dbReference type="Proteomes" id="UP000000226"/>
    </source>
</evidence>
<reference evidence="3" key="1">
    <citation type="journal article" date="2014" name="Nat. Genet.">
        <title>A reference genome for common bean and genome-wide analysis of dual domestications.</title>
        <authorList>
            <person name="Schmutz J."/>
            <person name="McClean P.E."/>
            <person name="Mamidi S."/>
            <person name="Wu G.A."/>
            <person name="Cannon S.B."/>
            <person name="Grimwood J."/>
            <person name="Jenkins J."/>
            <person name="Shu S."/>
            <person name="Song Q."/>
            <person name="Chavarro C."/>
            <person name="Torres-Torres M."/>
            <person name="Geffroy V."/>
            <person name="Moghaddam S.M."/>
            <person name="Gao D."/>
            <person name="Abernathy B."/>
            <person name="Barry K."/>
            <person name="Blair M."/>
            <person name="Brick M.A."/>
            <person name="Chovatia M."/>
            <person name="Gepts P."/>
            <person name="Goodstein D.M."/>
            <person name="Gonzales M."/>
            <person name="Hellsten U."/>
            <person name="Hyten D.L."/>
            <person name="Jia G."/>
            <person name="Kelly J.D."/>
            <person name="Kudrna D."/>
            <person name="Lee R."/>
            <person name="Richard M.M."/>
            <person name="Miklas P.N."/>
            <person name="Osorno J.M."/>
            <person name="Rodrigues J."/>
            <person name="Thareau V."/>
            <person name="Urrea C.A."/>
            <person name="Wang M."/>
            <person name="Yu Y."/>
            <person name="Zhang M."/>
            <person name="Wing R.A."/>
            <person name="Cregan P.B."/>
            <person name="Rokhsar D.S."/>
            <person name="Jackson S.A."/>
        </authorList>
    </citation>
    <scope>NUCLEOTIDE SEQUENCE [LARGE SCALE GENOMIC DNA]</scope>
    <source>
        <strain evidence="3">cv. G19833</strain>
    </source>
</reference>
<accession>V7CWF9</accession>
<evidence type="ECO:0008006" key="4">
    <source>
        <dbReference type="Google" id="ProtNLM"/>
    </source>
</evidence>
<sequence>MHQVNFFSFIYTLQNFCCVHLLLYMQVCHQISPFRWWSIYLFVVPEEYCDVFISSFKCFSYMHPQRVELSRYIHTVGIRSSQRKK</sequence>
<evidence type="ECO:0000313" key="2">
    <source>
        <dbReference type="EMBL" id="ESW34464.1"/>
    </source>
</evidence>
<feature type="chain" id="PRO_5004756610" description="Secreted protein" evidence="1">
    <location>
        <begin position="31"/>
        <end position="85"/>
    </location>
</feature>
<gene>
    <name evidence="2" type="ORF">PHAVU_001G155100g</name>
</gene>
<feature type="signal peptide" evidence="1">
    <location>
        <begin position="1"/>
        <end position="30"/>
    </location>
</feature>
<dbReference type="AlphaFoldDB" id="V7CWF9"/>
<keyword evidence="3" id="KW-1185">Reference proteome</keyword>
<dbReference type="EMBL" id="CM002288">
    <property type="protein sequence ID" value="ESW34464.1"/>
    <property type="molecule type" value="Genomic_DNA"/>
</dbReference>
<dbReference type="Gramene" id="ESW34464">
    <property type="protein sequence ID" value="ESW34464"/>
    <property type="gene ID" value="PHAVU_001G155100g"/>
</dbReference>
<organism evidence="2 3">
    <name type="scientific">Phaseolus vulgaris</name>
    <name type="common">Kidney bean</name>
    <name type="synonym">French bean</name>
    <dbReference type="NCBI Taxonomy" id="3885"/>
    <lineage>
        <taxon>Eukaryota</taxon>
        <taxon>Viridiplantae</taxon>
        <taxon>Streptophyta</taxon>
        <taxon>Embryophyta</taxon>
        <taxon>Tracheophyta</taxon>
        <taxon>Spermatophyta</taxon>
        <taxon>Magnoliopsida</taxon>
        <taxon>eudicotyledons</taxon>
        <taxon>Gunneridae</taxon>
        <taxon>Pentapetalae</taxon>
        <taxon>rosids</taxon>
        <taxon>fabids</taxon>
        <taxon>Fabales</taxon>
        <taxon>Fabaceae</taxon>
        <taxon>Papilionoideae</taxon>
        <taxon>50 kb inversion clade</taxon>
        <taxon>NPAAA clade</taxon>
        <taxon>indigoferoid/millettioid clade</taxon>
        <taxon>Phaseoleae</taxon>
        <taxon>Phaseolus</taxon>
    </lineage>
</organism>
<name>V7CWF9_PHAVU</name>
<keyword evidence="1" id="KW-0732">Signal</keyword>
<dbReference type="Proteomes" id="UP000000226">
    <property type="component" value="Chromosome 1"/>
</dbReference>
<protein>
    <recommendedName>
        <fullName evidence="4">Secreted protein</fullName>
    </recommendedName>
</protein>